<evidence type="ECO:0000313" key="6">
    <source>
        <dbReference type="Proteomes" id="UP000766336"/>
    </source>
</evidence>
<dbReference type="Gene3D" id="3.40.50.300">
    <property type="entry name" value="P-loop containing nucleotide triphosphate hydrolases"/>
    <property type="match status" value="1"/>
</dbReference>
<proteinExistence type="predicted"/>
<feature type="domain" description="ABC transporter" evidence="4">
    <location>
        <begin position="22"/>
        <end position="259"/>
    </location>
</feature>
<keyword evidence="1" id="KW-0813">Transport</keyword>
<dbReference type="PANTHER" id="PTHR43023:SF3">
    <property type="entry name" value="PROTEIN TRIGALACTOSYLDIACYLGLYCEROL 3, CHLOROPLASTIC"/>
    <property type="match status" value="1"/>
</dbReference>
<dbReference type="Pfam" id="PF00005">
    <property type="entry name" value="ABC_tran"/>
    <property type="match status" value="1"/>
</dbReference>
<dbReference type="SMART" id="SM00382">
    <property type="entry name" value="AAA"/>
    <property type="match status" value="1"/>
</dbReference>
<evidence type="ECO:0000313" key="5">
    <source>
        <dbReference type="EMBL" id="MBS7809851.1"/>
    </source>
</evidence>
<dbReference type="PROSITE" id="PS50893">
    <property type="entry name" value="ABC_TRANSPORTER_2"/>
    <property type="match status" value="1"/>
</dbReference>
<organism evidence="5 6">
    <name type="scientific">Roseococcus pinisoli</name>
    <dbReference type="NCBI Taxonomy" id="2835040"/>
    <lineage>
        <taxon>Bacteria</taxon>
        <taxon>Pseudomonadati</taxon>
        <taxon>Pseudomonadota</taxon>
        <taxon>Alphaproteobacteria</taxon>
        <taxon>Acetobacterales</taxon>
        <taxon>Roseomonadaceae</taxon>
        <taxon>Roseococcus</taxon>
    </lineage>
</organism>
<accession>A0ABS5Q876</accession>
<dbReference type="InterPro" id="IPR017871">
    <property type="entry name" value="ABC_transporter-like_CS"/>
</dbReference>
<dbReference type="PROSITE" id="PS00211">
    <property type="entry name" value="ABC_TRANSPORTER_1"/>
    <property type="match status" value="1"/>
</dbReference>
<keyword evidence="3 5" id="KW-0067">ATP-binding</keyword>
<evidence type="ECO:0000259" key="4">
    <source>
        <dbReference type="PROSITE" id="PS50893"/>
    </source>
</evidence>
<gene>
    <name evidence="5" type="ORF">KHU32_02805</name>
</gene>
<dbReference type="EMBL" id="JAHCDA010000001">
    <property type="protein sequence ID" value="MBS7809851.1"/>
    <property type="molecule type" value="Genomic_DNA"/>
</dbReference>
<dbReference type="SUPFAM" id="SSF52540">
    <property type="entry name" value="P-loop containing nucleoside triphosphate hydrolases"/>
    <property type="match status" value="1"/>
</dbReference>
<dbReference type="PANTHER" id="PTHR43023">
    <property type="entry name" value="PROTEIN TRIGALACTOSYLDIACYLGLYCEROL 3, CHLOROPLASTIC"/>
    <property type="match status" value="1"/>
</dbReference>
<dbReference type="Proteomes" id="UP000766336">
    <property type="component" value="Unassembled WGS sequence"/>
</dbReference>
<name>A0ABS5Q876_9PROT</name>
<protein>
    <submittedName>
        <fullName evidence="5">ATP-binding cassette domain-containing protein</fullName>
    </submittedName>
</protein>
<keyword evidence="2" id="KW-0547">Nucleotide-binding</keyword>
<dbReference type="InterPro" id="IPR027417">
    <property type="entry name" value="P-loop_NTPase"/>
</dbReference>
<evidence type="ECO:0000256" key="3">
    <source>
        <dbReference type="ARBA" id="ARBA00022840"/>
    </source>
</evidence>
<evidence type="ECO:0000256" key="1">
    <source>
        <dbReference type="ARBA" id="ARBA00022448"/>
    </source>
</evidence>
<dbReference type="InterPro" id="IPR003593">
    <property type="entry name" value="AAA+_ATPase"/>
</dbReference>
<dbReference type="GO" id="GO:0005524">
    <property type="term" value="F:ATP binding"/>
    <property type="evidence" value="ECO:0007669"/>
    <property type="project" value="UniProtKB-KW"/>
</dbReference>
<comment type="caution">
    <text evidence="5">The sequence shown here is derived from an EMBL/GenBank/DDBJ whole genome shotgun (WGS) entry which is preliminary data.</text>
</comment>
<reference evidence="5 6" key="1">
    <citation type="submission" date="2021-05" db="EMBL/GenBank/DDBJ databases">
        <title>Roseococcus sp. XZZS9, whole genome shotgun sequencing project.</title>
        <authorList>
            <person name="Zhao G."/>
            <person name="Shen L."/>
        </authorList>
    </citation>
    <scope>NUCLEOTIDE SEQUENCE [LARGE SCALE GENOMIC DNA]</scope>
    <source>
        <strain evidence="5 6">XZZS9</strain>
    </source>
</reference>
<dbReference type="InterPro" id="IPR003439">
    <property type="entry name" value="ABC_transporter-like_ATP-bd"/>
</dbReference>
<dbReference type="RefSeq" id="WP_213668512.1">
    <property type="nucleotide sequence ID" value="NZ_JAHCDA010000001.1"/>
</dbReference>
<sequence>MTPFDQEAERSVKQQAGAVPKIRLRGLKKRFGGKVVLDGVDLDVRAGHSMVILGGSGSGKSVTIKCILGLIQPDEGLIEIDGKDVSSMSPEERAAILDRTGMLFQNGALFDSLPVWENVCFKLLAQRRITRAAARDKAAEVLAQVGLAASVGDLSPSELSGGMQKRVALARAVAAQPDIIFFDEPTTGLDPIMGAVIDGLIVDCVKKLGATAFSITHDMASARRIGDDAAMIHKGRIVWSGPAASLGDTGNAMVDQFARGEREGPIQMELRK</sequence>
<keyword evidence="6" id="KW-1185">Reference proteome</keyword>
<evidence type="ECO:0000256" key="2">
    <source>
        <dbReference type="ARBA" id="ARBA00022741"/>
    </source>
</evidence>